<keyword evidence="1" id="KW-0540">Nuclease</keyword>
<evidence type="ECO:0000313" key="2">
    <source>
        <dbReference type="Proteomes" id="UP000831537"/>
    </source>
</evidence>
<dbReference type="EMBL" id="CP095071">
    <property type="protein sequence ID" value="UOQ83587.1"/>
    <property type="molecule type" value="Genomic_DNA"/>
</dbReference>
<protein>
    <submittedName>
        <fullName evidence="1">Restriction endonuclease</fullName>
    </submittedName>
</protein>
<dbReference type="InterPro" id="IPR019292">
    <property type="entry name" value="McrC"/>
</dbReference>
<sequence length="346" mass="41503">MNSYGSTSNIPIKNIFYMLVYAWEHPQEKRMIPVNQKDEKDLINILARVLIDKIQSLVKRGFYREYKDFQEESGIIRGKVKFKESLNSFSFQRGKAHIEYEELSYDILHNQIIKVTLLRLLRYHNLSKENQAAIQVLLKYFQGISEVSLTASLFKEVQIHRNNYHYKFIISVCKFIFEQSLLHEDEKELSFSDFSRDHMKLAQLFEKFVKKFYYYEFPGSKARSELLDWNAVGEHTEALPIMKTDISMELQEQKFIIDTKFYQHGLINFYGSDKIRSNHLYQLYAYLQNDYKKRKDKAIGILLYPRVNQSYSFAYDIHQFTIRVESIDLDQNWQKIEDKLKRIIFF</sequence>
<proteinExistence type="predicted"/>
<reference evidence="1 2" key="1">
    <citation type="submission" date="2022-04" db="EMBL/GenBank/DDBJ databases">
        <title>Gracilibacillus sp. isolated from saltern.</title>
        <authorList>
            <person name="Won M."/>
            <person name="Lee C.-M."/>
            <person name="Woen H.-Y."/>
            <person name="Kwon S.-W."/>
        </authorList>
    </citation>
    <scope>NUCLEOTIDE SEQUENCE [LARGE SCALE GENOMIC DNA]</scope>
    <source>
        <strain evidence="1 2">SSPM10-3</strain>
    </source>
</reference>
<keyword evidence="1" id="KW-0378">Hydrolase</keyword>
<dbReference type="GO" id="GO:0004519">
    <property type="term" value="F:endonuclease activity"/>
    <property type="evidence" value="ECO:0007669"/>
    <property type="project" value="UniProtKB-KW"/>
</dbReference>
<evidence type="ECO:0000313" key="1">
    <source>
        <dbReference type="EMBL" id="UOQ83587.1"/>
    </source>
</evidence>
<keyword evidence="1" id="KW-0255">Endonuclease</keyword>
<dbReference type="RefSeq" id="WP_244740587.1">
    <property type="nucleotide sequence ID" value="NZ_CP095071.1"/>
</dbReference>
<keyword evidence="2" id="KW-1185">Reference proteome</keyword>
<gene>
    <name evidence="1" type="ORF">MUN87_12560</name>
</gene>
<name>A0ABY4GJE4_9BACI</name>
<dbReference type="Pfam" id="PF10117">
    <property type="entry name" value="McrBC"/>
    <property type="match status" value="1"/>
</dbReference>
<dbReference type="InterPro" id="IPR014407">
    <property type="entry name" value="McrC_bac"/>
</dbReference>
<dbReference type="PANTHER" id="PTHR38733">
    <property type="entry name" value="PROTEIN MCRC"/>
    <property type="match status" value="1"/>
</dbReference>
<dbReference type="PANTHER" id="PTHR38733:SF1">
    <property type="entry name" value="TYPE IV METHYL-DIRECTED RESTRICTION ENZYME ECOKMCRBC"/>
    <property type="match status" value="1"/>
</dbReference>
<accession>A0ABY4GJE4</accession>
<dbReference type="Proteomes" id="UP000831537">
    <property type="component" value="Chromosome"/>
</dbReference>
<organism evidence="1 2">
    <name type="scientific">Gracilibacillus salinarum</name>
    <dbReference type="NCBI Taxonomy" id="2932255"/>
    <lineage>
        <taxon>Bacteria</taxon>
        <taxon>Bacillati</taxon>
        <taxon>Bacillota</taxon>
        <taxon>Bacilli</taxon>
        <taxon>Bacillales</taxon>
        <taxon>Bacillaceae</taxon>
        <taxon>Gracilibacillus</taxon>
    </lineage>
</organism>
<dbReference type="PIRSF" id="PIRSF003109">
    <property type="entry name" value="McrC"/>
    <property type="match status" value="1"/>
</dbReference>